<dbReference type="EMBL" id="LAQJ01000176">
    <property type="protein sequence ID" value="KKO19583.1"/>
    <property type="molecule type" value="Genomic_DNA"/>
</dbReference>
<evidence type="ECO:0000313" key="2">
    <source>
        <dbReference type="Proteomes" id="UP000034954"/>
    </source>
</evidence>
<dbReference type="AlphaFoldDB" id="A0A0M2UU42"/>
<gene>
    <name evidence="1" type="ORF">BROFUL_01690</name>
</gene>
<proteinExistence type="predicted"/>
<evidence type="ECO:0000313" key="1">
    <source>
        <dbReference type="EMBL" id="KKO19583.1"/>
    </source>
</evidence>
<name>A0A0M2UU42_9BACT</name>
<keyword evidence="2" id="KW-1185">Reference proteome</keyword>
<protein>
    <recommendedName>
        <fullName evidence="3">DUF4160 domain-containing protein</fullName>
    </recommendedName>
</protein>
<dbReference type="Pfam" id="PF13711">
    <property type="entry name" value="DUF4160"/>
    <property type="match status" value="1"/>
</dbReference>
<comment type="caution">
    <text evidence="1">The sequence shown here is derived from an EMBL/GenBank/DDBJ whole genome shotgun (WGS) entry which is preliminary data.</text>
</comment>
<evidence type="ECO:0008006" key="3">
    <source>
        <dbReference type="Google" id="ProtNLM"/>
    </source>
</evidence>
<dbReference type="PATRIC" id="fig|380242.3.peg.2095"/>
<accession>A0A0M2UU42</accession>
<organism evidence="1 2">
    <name type="scientific">Candidatus Brocadia fulgida</name>
    <dbReference type="NCBI Taxonomy" id="380242"/>
    <lineage>
        <taxon>Bacteria</taxon>
        <taxon>Pseudomonadati</taxon>
        <taxon>Planctomycetota</taxon>
        <taxon>Candidatus Brocadiia</taxon>
        <taxon>Candidatus Brocadiales</taxon>
        <taxon>Candidatus Brocadiaceae</taxon>
        <taxon>Candidatus Brocadia</taxon>
    </lineage>
</organism>
<dbReference type="InterPro" id="IPR025427">
    <property type="entry name" value="DUF4160"/>
</dbReference>
<dbReference type="Proteomes" id="UP000034954">
    <property type="component" value="Unassembled WGS sequence"/>
</dbReference>
<sequence length="89" mass="10295">MPTISMFFGIVVSLYFIDNRKHKRPHIHVKYQNSEAVISIPDGELLDGELPPAKMRLVLAWIEIHKDELMADWDLAVNGQQPFKIDPLR</sequence>
<reference evidence="1 2" key="1">
    <citation type="journal article" date="2013" name="BMC Microbiol.">
        <title>Identification of the type II cytochrome c maturation pathway in anammox bacteria by comparative genomics.</title>
        <authorList>
            <person name="Ferousi C."/>
            <person name="Speth D.R."/>
            <person name="Reimann J."/>
            <person name="Op den Camp H.J."/>
            <person name="Allen J.W."/>
            <person name="Keltjens J.T."/>
            <person name="Jetten M.S."/>
        </authorList>
    </citation>
    <scope>NUCLEOTIDE SEQUENCE [LARGE SCALE GENOMIC DNA]</scope>
    <source>
        <strain evidence="1">RU1</strain>
    </source>
</reference>